<dbReference type="InterPro" id="IPR025874">
    <property type="entry name" value="DZR"/>
</dbReference>
<proteinExistence type="predicted"/>
<comment type="caution">
    <text evidence="3">The sequence shown here is derived from an EMBL/GenBank/DDBJ whole genome shotgun (WGS) entry which is preliminary data.</text>
</comment>
<dbReference type="OrthoDB" id="157546at2"/>
<keyword evidence="1" id="KW-0472">Membrane</keyword>
<evidence type="ECO:0000313" key="3">
    <source>
        <dbReference type="EMBL" id="REG06087.1"/>
    </source>
</evidence>
<feature type="transmembrane region" description="Helical" evidence="1">
    <location>
        <begin position="90"/>
        <end position="112"/>
    </location>
</feature>
<evidence type="ECO:0000313" key="4">
    <source>
        <dbReference type="Proteomes" id="UP000256388"/>
    </source>
</evidence>
<keyword evidence="1" id="KW-1133">Transmembrane helix</keyword>
<dbReference type="Proteomes" id="UP000256388">
    <property type="component" value="Unassembled WGS sequence"/>
</dbReference>
<dbReference type="AlphaFoldDB" id="A0A347ZQJ8"/>
<keyword evidence="4" id="KW-1185">Reference proteome</keyword>
<evidence type="ECO:0000259" key="2">
    <source>
        <dbReference type="Pfam" id="PF12773"/>
    </source>
</evidence>
<protein>
    <submittedName>
        <fullName evidence="3">Double zinc ribbon protein</fullName>
    </submittedName>
</protein>
<feature type="domain" description="DZANK-type" evidence="2">
    <location>
        <begin position="3"/>
        <end position="48"/>
    </location>
</feature>
<evidence type="ECO:0000256" key="1">
    <source>
        <dbReference type="SAM" id="Phobius"/>
    </source>
</evidence>
<sequence length="442" mass="49375">MNCPDCGCENPEDARYCVKCGKDLAPQNICRQCGHELVEGAEFCPSCGQPVQAKGKDNPVKARKQKKNREAKIGAMQRLQTKYHLPINPIWIIVLLPLILLTISIYFLGFHVPKVCRPLIRTIEENGYSFGCDDELCGVKLQDVSSISSFRLEYRWDGGDAELADCEMDPDSPDALICTFPISSSEGGVMISAGDADCESTPVVYLDAERIAGLQENSQQKRDVSCAAFSKDVEGLVQQAQWSYEYDPLYFKVRLDGLTQYETLAARYQWGDSTDGKISCIVEPNNQYFCDIPAEEPITDLDVWLESGGCEEHLQKFGATEIDWQNFETCSPDYLEAMQPVDGNFYYACATDYCYAWVPNISAFTNAVIAYRFDGEEELIYASDCEWGNSQEGVMELSCSILFDEVPEGVTLYVDNDGCLVNLGYLNKGQIETSQESFSQAE</sequence>
<dbReference type="EMBL" id="QUMS01000004">
    <property type="protein sequence ID" value="REG06087.1"/>
    <property type="molecule type" value="Genomic_DNA"/>
</dbReference>
<dbReference type="Pfam" id="PF12773">
    <property type="entry name" value="DZR"/>
    <property type="match status" value="1"/>
</dbReference>
<keyword evidence="1" id="KW-0812">Transmembrane</keyword>
<name>A0A347ZQJ8_9CHLR</name>
<gene>
    <name evidence="3" type="ORF">DFR64_2515</name>
</gene>
<reference evidence="3 4" key="1">
    <citation type="submission" date="2018-08" db="EMBL/GenBank/DDBJ databases">
        <title>Genomic Encyclopedia of Type Strains, Phase IV (KMG-IV): sequencing the most valuable type-strain genomes for metagenomic binning, comparative biology and taxonomic classification.</title>
        <authorList>
            <person name="Goeker M."/>
        </authorList>
    </citation>
    <scope>NUCLEOTIDE SEQUENCE [LARGE SCALE GENOMIC DNA]</scope>
    <source>
        <strain evidence="3 4">DSM 23923</strain>
    </source>
</reference>
<accession>A0A347ZQJ8</accession>
<organism evidence="3 4">
    <name type="scientific">Pelolinea submarina</name>
    <dbReference type="NCBI Taxonomy" id="913107"/>
    <lineage>
        <taxon>Bacteria</taxon>
        <taxon>Bacillati</taxon>
        <taxon>Chloroflexota</taxon>
        <taxon>Anaerolineae</taxon>
        <taxon>Anaerolineales</taxon>
        <taxon>Anaerolineaceae</taxon>
        <taxon>Pelolinea</taxon>
    </lineage>
</organism>